<dbReference type="AlphaFoldDB" id="A0A502CNN3"/>
<dbReference type="InterPro" id="IPR014507">
    <property type="entry name" value="Baseplate_assembly_J_pred"/>
</dbReference>
<evidence type="ECO:0000313" key="1">
    <source>
        <dbReference type="EMBL" id="TPG14362.1"/>
    </source>
</evidence>
<gene>
    <name evidence="1" type="ORF">EAH84_03375</name>
</gene>
<reference evidence="1 2" key="1">
    <citation type="journal article" date="2019" name="Environ. Microbiol.">
        <title>Species interactions and distinct microbial communities in high Arctic permafrost affected cryosols are associated with the CH4 and CO2 gas fluxes.</title>
        <authorList>
            <person name="Altshuler I."/>
            <person name="Hamel J."/>
            <person name="Turney S."/>
            <person name="Magnuson E."/>
            <person name="Levesque R."/>
            <person name="Greer C."/>
            <person name="Whyte L.G."/>
        </authorList>
    </citation>
    <scope>NUCLEOTIDE SEQUENCE [LARGE SCALE GENOMIC DNA]</scope>
    <source>
        <strain evidence="1 2">S5.1</strain>
    </source>
</reference>
<protein>
    <submittedName>
        <fullName evidence="1">Uncharacterized protein</fullName>
    </submittedName>
</protein>
<dbReference type="PANTHER" id="PTHR35862">
    <property type="entry name" value="FELS-2 PROPHAGE PROTEIN"/>
    <property type="match status" value="1"/>
</dbReference>
<dbReference type="PANTHER" id="PTHR35862:SF1">
    <property type="entry name" value="FELS-2 PROPHAGE PROTEIN"/>
    <property type="match status" value="1"/>
</dbReference>
<organism evidence="1 2">
    <name type="scientific">Sphingomonas oligophenolica</name>
    <dbReference type="NCBI Taxonomy" id="301154"/>
    <lineage>
        <taxon>Bacteria</taxon>
        <taxon>Pseudomonadati</taxon>
        <taxon>Pseudomonadota</taxon>
        <taxon>Alphaproteobacteria</taxon>
        <taxon>Sphingomonadales</taxon>
        <taxon>Sphingomonadaceae</taxon>
        <taxon>Sphingomonas</taxon>
    </lineage>
</organism>
<dbReference type="Proteomes" id="UP000318413">
    <property type="component" value="Unassembled WGS sequence"/>
</dbReference>
<sequence length="303" mass="31723">MGRVSALTASFPTIDLSRLAAPVLVDRLSYQQCFDALLADFRVRAPDFDALLPSDPAIKALEVAAYRETLLRAAIDDAGQATMLAFARGANLDQLGAFYGLHRLIVAPATDTDAAILESDDELRARLQAAPELLAGPGLTGGGYRVAVLTLAPELKDVAVIKRGGGRVDLVLLARAGDGIVDAATVDRVRTAFAGDDAAQLTDIVTVRAADILLYTPTVTVQIRSGPDPVLIRDAAEASIRSYAAARHHIGLPVYAQMIASAASIGGVERAIVDIGDVVPTETQAAYLTTCTVIVQVLGQLVG</sequence>
<dbReference type="OrthoDB" id="9793802at2"/>
<comment type="caution">
    <text evidence="1">The sequence shown here is derived from an EMBL/GenBank/DDBJ whole genome shotgun (WGS) entry which is preliminary data.</text>
</comment>
<keyword evidence="2" id="KW-1185">Reference proteome</keyword>
<evidence type="ECO:0000313" key="2">
    <source>
        <dbReference type="Proteomes" id="UP000318413"/>
    </source>
</evidence>
<proteinExistence type="predicted"/>
<dbReference type="PIRSF" id="PIRSF020481">
    <property type="entry name" value="BAP"/>
    <property type="match status" value="1"/>
</dbReference>
<dbReference type="InterPro" id="IPR052726">
    <property type="entry name" value="Phage_Baseplate_Hub"/>
</dbReference>
<accession>A0A502CNN3</accession>
<dbReference type="EMBL" id="RCZK01000002">
    <property type="protein sequence ID" value="TPG14362.1"/>
    <property type="molecule type" value="Genomic_DNA"/>
</dbReference>
<name>A0A502CNN3_9SPHN</name>